<feature type="domain" description="Retrovirus-related Pol polyprotein from transposon TNT 1-94-like beta-barrel" evidence="2">
    <location>
        <begin position="77"/>
        <end position="151"/>
    </location>
</feature>
<keyword evidence="1" id="KW-0472">Membrane</keyword>
<evidence type="ECO:0000259" key="2">
    <source>
        <dbReference type="Pfam" id="PF22936"/>
    </source>
</evidence>
<dbReference type="KEGG" id="nta:107822724"/>
<evidence type="ECO:0000256" key="1">
    <source>
        <dbReference type="SAM" id="Phobius"/>
    </source>
</evidence>
<dbReference type="PaxDb" id="4097-A0A1S4CU67"/>
<reference evidence="3" key="1">
    <citation type="submission" date="2025-08" db="UniProtKB">
        <authorList>
            <consortium name="RefSeq"/>
        </authorList>
    </citation>
    <scope>IDENTIFICATION</scope>
</reference>
<dbReference type="Pfam" id="PF22936">
    <property type="entry name" value="Pol_BBD"/>
    <property type="match status" value="1"/>
</dbReference>
<proteinExistence type="predicted"/>
<name>A0A1S4CU67_TOBAC</name>
<dbReference type="OrthoDB" id="1745225at2759"/>
<gene>
    <name evidence="3" type="primary">LOC107822724</name>
</gene>
<organism evidence="3">
    <name type="scientific">Nicotiana tabacum</name>
    <name type="common">Common tobacco</name>
    <dbReference type="NCBI Taxonomy" id="4097"/>
    <lineage>
        <taxon>Eukaryota</taxon>
        <taxon>Viridiplantae</taxon>
        <taxon>Streptophyta</taxon>
        <taxon>Embryophyta</taxon>
        <taxon>Tracheophyta</taxon>
        <taxon>Spermatophyta</taxon>
        <taxon>Magnoliopsida</taxon>
        <taxon>eudicotyledons</taxon>
        <taxon>Gunneridae</taxon>
        <taxon>Pentapetalae</taxon>
        <taxon>asterids</taxon>
        <taxon>lamiids</taxon>
        <taxon>Solanales</taxon>
        <taxon>Solanaceae</taxon>
        <taxon>Nicotianoideae</taxon>
        <taxon>Nicotianeae</taxon>
        <taxon>Nicotiana</taxon>
    </lineage>
</organism>
<accession>A0A1S4CU67</accession>
<dbReference type="RefSeq" id="XP_016504777.1">
    <property type="nucleotide sequence ID" value="XM_016649291.1"/>
</dbReference>
<keyword evidence="1" id="KW-1133">Transmembrane helix</keyword>
<keyword evidence="1" id="KW-0812">Transmembrane</keyword>
<feature type="transmembrane region" description="Helical" evidence="1">
    <location>
        <begin position="200"/>
        <end position="221"/>
    </location>
</feature>
<protein>
    <recommendedName>
        <fullName evidence="2">Retrovirus-related Pol polyprotein from transposon TNT 1-94-like beta-barrel domain-containing protein</fullName>
    </recommendedName>
</protein>
<dbReference type="AlphaFoldDB" id="A0A1S4CU67"/>
<dbReference type="OMA" id="FIWAIDS"/>
<evidence type="ECO:0000313" key="3">
    <source>
        <dbReference type="RefSeq" id="XP_016504777.1"/>
    </source>
</evidence>
<sequence>MVSDSVKPSKSGNVSMVPGLTQDQFSQMMMLLQQSHFSVDSCSTPTLMASANFAGKLLSESIPLKSCMLSQVDSFIWAIDSGAFDHMTSYKDLLFNLQTLPVPCLVSLPNGYKVKVHLVGSLTLFSNFTIHHVLYLPSFQYNLISIHKLLEQYNVIILFTRTLCAIQAPSLKMPLVLSKLDHSLHKLLLPPIASASTTSYYSSIVTSPVISLVFPLSVFFLRYKQM</sequence>
<dbReference type="InterPro" id="IPR054722">
    <property type="entry name" value="PolX-like_BBD"/>
</dbReference>